<evidence type="ECO:0000256" key="2">
    <source>
        <dbReference type="SAM" id="MobiDB-lite"/>
    </source>
</evidence>
<accession>A0A8S1AF85</accession>
<dbReference type="PANTHER" id="PTHR11552:SF217">
    <property type="entry name" value="GLUCOSE DEHYDROGENASE [FAD, QUINONE]"/>
    <property type="match status" value="1"/>
</dbReference>
<protein>
    <recommendedName>
        <fullName evidence="3">Glucose-methanol-choline oxidoreductase N-terminal domain-containing protein</fullName>
    </recommendedName>
</protein>
<evidence type="ECO:0000313" key="4">
    <source>
        <dbReference type="EMBL" id="CAB3246206.1"/>
    </source>
</evidence>
<dbReference type="GO" id="GO:0050660">
    <property type="term" value="F:flavin adenine dinucleotide binding"/>
    <property type="evidence" value="ECO:0007669"/>
    <property type="project" value="InterPro"/>
</dbReference>
<feature type="compositionally biased region" description="Polar residues" evidence="2">
    <location>
        <begin position="710"/>
        <end position="720"/>
    </location>
</feature>
<dbReference type="SUPFAM" id="SSF54373">
    <property type="entry name" value="FAD-linked reductases, C-terminal domain"/>
    <property type="match status" value="1"/>
</dbReference>
<dbReference type="InterPro" id="IPR012132">
    <property type="entry name" value="GMC_OxRdtase"/>
</dbReference>
<dbReference type="EMBL" id="CADEBD010000327">
    <property type="protein sequence ID" value="CAB3246206.1"/>
    <property type="molecule type" value="Genomic_DNA"/>
</dbReference>
<dbReference type="GO" id="GO:0016614">
    <property type="term" value="F:oxidoreductase activity, acting on CH-OH group of donors"/>
    <property type="evidence" value="ECO:0007669"/>
    <property type="project" value="InterPro"/>
</dbReference>
<dbReference type="InterPro" id="IPR036188">
    <property type="entry name" value="FAD/NAD-bd_sf"/>
</dbReference>
<name>A0A8S1AF85_ARCPL</name>
<evidence type="ECO:0000256" key="1">
    <source>
        <dbReference type="ARBA" id="ARBA00010790"/>
    </source>
</evidence>
<gene>
    <name evidence="4" type="ORF">APLA_LOCUS11419</name>
</gene>
<dbReference type="PANTHER" id="PTHR11552">
    <property type="entry name" value="GLUCOSE-METHANOL-CHOLINE GMC OXIDOREDUCTASE"/>
    <property type="match status" value="1"/>
</dbReference>
<comment type="caution">
    <text evidence="4">The sequence shown here is derived from an EMBL/GenBank/DDBJ whole genome shotgun (WGS) entry which is preliminary data.</text>
</comment>
<dbReference type="AlphaFoldDB" id="A0A8S1AF85"/>
<dbReference type="PROSITE" id="PS00624">
    <property type="entry name" value="GMC_OXRED_2"/>
    <property type="match status" value="1"/>
</dbReference>
<dbReference type="InterPro" id="IPR000172">
    <property type="entry name" value="GMC_OxRdtase_N"/>
</dbReference>
<feature type="region of interest" description="Disordered" evidence="2">
    <location>
        <begin position="681"/>
        <end position="749"/>
    </location>
</feature>
<organism evidence="4 5">
    <name type="scientific">Arctia plantaginis</name>
    <name type="common">Wood tiger moth</name>
    <name type="synonym">Phalaena plantaginis</name>
    <dbReference type="NCBI Taxonomy" id="874455"/>
    <lineage>
        <taxon>Eukaryota</taxon>
        <taxon>Metazoa</taxon>
        <taxon>Ecdysozoa</taxon>
        <taxon>Arthropoda</taxon>
        <taxon>Hexapoda</taxon>
        <taxon>Insecta</taxon>
        <taxon>Pterygota</taxon>
        <taxon>Neoptera</taxon>
        <taxon>Endopterygota</taxon>
        <taxon>Lepidoptera</taxon>
        <taxon>Glossata</taxon>
        <taxon>Ditrysia</taxon>
        <taxon>Noctuoidea</taxon>
        <taxon>Erebidae</taxon>
        <taxon>Arctiinae</taxon>
        <taxon>Arctia</taxon>
    </lineage>
</organism>
<sequence>MGEYPEMVNRNIIQHLSVTYSFAVCYAISPYRKQFVLATRRRDLDLPSELVQLSENYFQFKLKAKLLSIMISSPEPCQCPILEVGPPMVSACPNQFLLFMTILQGYINGRCDLADPCNRVKSIEQPDDSYDFVVIGGGSGGAVVAGRLSENPQFKVLLIEAGGDEPTASGIPAWLAAYWNRNDTDWQYTTEKQERACLDSDGKCSWPRAKMLGGCSVFNGMMYMRGQPADYDGWAVNGATGWSWYDVLPYFLKSEDNKEIDNGISGQYHSAGGPMPVQKFRYAPQLAHDVVSGAIELGYPPTSDLNGETITGFTIAQAFNDGGSRYSSARGFLRPASHRANLHVLLNALGSRVIINPATKTVTAVEYIKDGVTKTVKVNKEAIISAGTLNSPQILLLSGVGPRETLDKFNIPTIMDLPGVGQNLQNHVGVTLDFTLTKEPKVSDLNWDVATQYLLERKGLLSSTGMSQLTGKINSRLASAGGRHPDVQYFFGGYSALCGNEVVVDPKQLGDDVEKRTVTISVIAVQPRSRGYVTIRSVDPTQPPIFEPNYFYDEHELNVVVDGSRIAYRLANTTILREKYGMMPTEGYGKECGEGGLDPSDEFFKCLIKLHTSPENHQVGTCKMGPESDPMAVVDMELKVHGIEGLRVIDGSIMPTVVSGNTGAPIIMIAERGAEFITTRHQLSKKDTDSLDTGNRFGEDSEASEETEGNYASNENNQAWNYHGNDGYNYPRPIPNQPEHQTNKNHRWEHRWKPWDKNWQNPWLKSNQ</sequence>
<comment type="similarity">
    <text evidence="1">Belongs to the GMC oxidoreductase family.</text>
</comment>
<evidence type="ECO:0000313" key="5">
    <source>
        <dbReference type="Proteomes" id="UP000494256"/>
    </source>
</evidence>
<proteinExistence type="inferred from homology"/>
<feature type="domain" description="Glucose-methanol-choline oxidoreductase N-terminal" evidence="3">
    <location>
        <begin position="387"/>
        <end position="401"/>
    </location>
</feature>
<dbReference type="Pfam" id="PF05199">
    <property type="entry name" value="GMC_oxred_C"/>
    <property type="match status" value="1"/>
</dbReference>
<dbReference type="Gene3D" id="3.30.560.10">
    <property type="entry name" value="Glucose Oxidase, domain 3"/>
    <property type="match status" value="1"/>
</dbReference>
<dbReference type="Gene3D" id="3.50.50.60">
    <property type="entry name" value="FAD/NAD(P)-binding domain"/>
    <property type="match status" value="1"/>
</dbReference>
<evidence type="ECO:0000259" key="3">
    <source>
        <dbReference type="PROSITE" id="PS00624"/>
    </source>
</evidence>
<dbReference type="Proteomes" id="UP000494256">
    <property type="component" value="Unassembled WGS sequence"/>
</dbReference>
<dbReference type="InterPro" id="IPR007867">
    <property type="entry name" value="GMC_OxRtase_C"/>
</dbReference>
<dbReference type="Pfam" id="PF00732">
    <property type="entry name" value="GMC_oxred_N"/>
    <property type="match status" value="1"/>
</dbReference>
<dbReference type="OrthoDB" id="5950063at2759"/>
<dbReference type="SUPFAM" id="SSF51905">
    <property type="entry name" value="FAD/NAD(P)-binding domain"/>
    <property type="match status" value="1"/>
</dbReference>
<reference evidence="4 5" key="1">
    <citation type="submission" date="2020-04" db="EMBL/GenBank/DDBJ databases">
        <authorList>
            <person name="Wallbank WR R."/>
            <person name="Pardo Diaz C."/>
            <person name="Kozak K."/>
            <person name="Martin S."/>
            <person name="Jiggins C."/>
            <person name="Moest M."/>
            <person name="Warren A I."/>
            <person name="Byers J.R.P. K."/>
            <person name="Montejo-Kovacevich G."/>
            <person name="Yen C E."/>
        </authorList>
    </citation>
    <scope>NUCLEOTIDE SEQUENCE [LARGE SCALE GENOMIC DNA]</scope>
</reference>